<dbReference type="EMBL" id="WJNG01000020">
    <property type="protein sequence ID" value="MRH44896.1"/>
    <property type="molecule type" value="Genomic_DNA"/>
</dbReference>
<organism evidence="3 4">
    <name type="scientific">Aquibacillus halophilus</name>
    <dbReference type="NCBI Taxonomy" id="930132"/>
    <lineage>
        <taxon>Bacteria</taxon>
        <taxon>Bacillati</taxon>
        <taxon>Bacillota</taxon>
        <taxon>Bacilli</taxon>
        <taxon>Bacillales</taxon>
        <taxon>Bacillaceae</taxon>
        <taxon>Aquibacillus</taxon>
    </lineage>
</organism>
<keyword evidence="1" id="KW-0812">Transmembrane</keyword>
<dbReference type="OrthoDB" id="140416at2"/>
<dbReference type="Pfam" id="PF01882">
    <property type="entry name" value="DUF58"/>
    <property type="match status" value="1"/>
</dbReference>
<gene>
    <name evidence="3" type="ORF">GH741_19830</name>
</gene>
<evidence type="ECO:0000259" key="2">
    <source>
        <dbReference type="Pfam" id="PF01882"/>
    </source>
</evidence>
<keyword evidence="1" id="KW-0472">Membrane</keyword>
<keyword evidence="4" id="KW-1185">Reference proteome</keyword>
<feature type="transmembrane region" description="Helical" evidence="1">
    <location>
        <begin position="7"/>
        <end position="27"/>
    </location>
</feature>
<dbReference type="PANTHER" id="PTHR34351:SF2">
    <property type="entry name" value="DUF58 DOMAIN-CONTAINING PROTEIN"/>
    <property type="match status" value="1"/>
</dbReference>
<dbReference type="AlphaFoldDB" id="A0A6A8DK89"/>
<evidence type="ECO:0000313" key="3">
    <source>
        <dbReference type="EMBL" id="MRH44896.1"/>
    </source>
</evidence>
<sequence length="421" mass="49304">MKENLSFIIKLMQILLIFVVFFTYAMFQGGFVSWFLFYSFLPLLVYLFLLLIHPISKWSVKRTLSQNVARAGDAITVNVEIKRRWPFPIHYCIIEEFFPLSLQQKSINLQNYRYFDQPEIINEKRLLEKAVFPWFKKTIHFQYTLENLPRGEHQLNAIRIKTGDFFGFIKRDYVASVTNRLLVYPHRRELMVRERVSSFDEGTSPSQNITMKNANVVTGVREYMPGDRFSWIDWKTTARKNTVMTKEFEQEKSSGTTLILDAVDYDGLNKLVYEASVEVTFSLIEFFKKKTSQLGFLTLGKEPVFFPFHEDSRKKDLIDRFLAKVEPSEGVAFHQQLAEEIKKVPQGLTTMIVITYINPEIKQSIDIVKRKSKRVVVYLIQPLSKITNEDNQIINQLTIEGVIVNLLTEKVLISQRFEVNM</sequence>
<dbReference type="RefSeq" id="WP_153738494.1">
    <property type="nucleotide sequence ID" value="NZ_WJNG01000020.1"/>
</dbReference>
<reference evidence="3" key="1">
    <citation type="submission" date="2019-11" db="EMBL/GenBank/DDBJ databases">
        <authorList>
            <person name="Li J."/>
        </authorList>
    </citation>
    <scope>NUCLEOTIDE SEQUENCE</scope>
    <source>
        <strain evidence="3">B6B</strain>
    </source>
</reference>
<proteinExistence type="predicted"/>
<accession>A0A6A8DK89</accession>
<dbReference type="PANTHER" id="PTHR34351">
    <property type="entry name" value="SLR1927 PROTEIN-RELATED"/>
    <property type="match status" value="1"/>
</dbReference>
<dbReference type="Proteomes" id="UP000799092">
    <property type="component" value="Unassembled WGS sequence"/>
</dbReference>
<evidence type="ECO:0000313" key="4">
    <source>
        <dbReference type="Proteomes" id="UP000799092"/>
    </source>
</evidence>
<protein>
    <submittedName>
        <fullName evidence="3">DUF58 domain-containing protein</fullName>
    </submittedName>
</protein>
<keyword evidence="1" id="KW-1133">Transmembrane helix</keyword>
<name>A0A6A8DK89_9BACI</name>
<dbReference type="InterPro" id="IPR002881">
    <property type="entry name" value="DUF58"/>
</dbReference>
<evidence type="ECO:0000256" key="1">
    <source>
        <dbReference type="SAM" id="Phobius"/>
    </source>
</evidence>
<comment type="caution">
    <text evidence="3">The sequence shown here is derived from an EMBL/GenBank/DDBJ whole genome shotgun (WGS) entry which is preliminary data.</text>
</comment>
<feature type="domain" description="DUF58" evidence="2">
    <location>
        <begin position="220"/>
        <end position="382"/>
    </location>
</feature>
<feature type="transmembrane region" description="Helical" evidence="1">
    <location>
        <begin position="33"/>
        <end position="52"/>
    </location>
</feature>